<evidence type="ECO:0000313" key="2">
    <source>
        <dbReference type="EMBL" id="KAJ3053458.1"/>
    </source>
</evidence>
<proteinExistence type="predicted"/>
<protein>
    <submittedName>
        <fullName evidence="2">Uncharacterized protein</fullName>
    </submittedName>
</protein>
<evidence type="ECO:0000256" key="1">
    <source>
        <dbReference type="SAM" id="MobiDB-lite"/>
    </source>
</evidence>
<name>A0AAD5X6J7_9FUNG</name>
<accession>A0AAD5X6J7</accession>
<dbReference type="Proteomes" id="UP001212841">
    <property type="component" value="Unassembled WGS sequence"/>
</dbReference>
<gene>
    <name evidence="2" type="ORF">HK097_004209</name>
</gene>
<dbReference type="EMBL" id="JADGJD010000205">
    <property type="protein sequence ID" value="KAJ3053458.1"/>
    <property type="molecule type" value="Genomic_DNA"/>
</dbReference>
<evidence type="ECO:0000313" key="3">
    <source>
        <dbReference type="Proteomes" id="UP001212841"/>
    </source>
</evidence>
<dbReference type="AlphaFoldDB" id="A0AAD5X6J7"/>
<sequence length="312" mass="35205">MELVRGLPNLRQFKDLGSVRLQSVIAELRRRKRWLRVGHVEEAPGDDDAAPAKEHFDMILQYQTSSLGDLSLSHWLRSFCYLAAGRLEPPPPKTVETQKRGSETTRRRKRQRVQIQRDEGFDLGIDDVLDPPTPPIAPKPFTLPITVVYPTQQHVVEMAKRGVVGGGTMMKEDQWEKPHFPKACLRTCESKRVAFMHSKILLAKLVEVDGVGNGDGEVCRMMNCELGAVLEVDENGVLVGEEDGNWLDADDGKGKGKGRILLEDEMKREVRIPVEAVLMHSVARPYADRDVPWMPEKWRKEQGKGTPVSEEV</sequence>
<keyword evidence="3" id="KW-1185">Reference proteome</keyword>
<comment type="caution">
    <text evidence="2">The sequence shown here is derived from an EMBL/GenBank/DDBJ whole genome shotgun (WGS) entry which is preliminary data.</text>
</comment>
<reference evidence="2" key="1">
    <citation type="submission" date="2020-05" db="EMBL/GenBank/DDBJ databases">
        <title>Phylogenomic resolution of chytrid fungi.</title>
        <authorList>
            <person name="Stajich J.E."/>
            <person name="Amses K."/>
            <person name="Simmons R."/>
            <person name="Seto K."/>
            <person name="Myers J."/>
            <person name="Bonds A."/>
            <person name="Quandt C.A."/>
            <person name="Barry K."/>
            <person name="Liu P."/>
            <person name="Grigoriev I."/>
            <person name="Longcore J.E."/>
            <person name="James T.Y."/>
        </authorList>
    </citation>
    <scope>NUCLEOTIDE SEQUENCE</scope>
    <source>
        <strain evidence="2">JEL0318</strain>
    </source>
</reference>
<dbReference type="SUPFAM" id="SSF56024">
    <property type="entry name" value="Phospholipase D/nuclease"/>
    <property type="match status" value="1"/>
</dbReference>
<dbReference type="Gene3D" id="3.30.870.10">
    <property type="entry name" value="Endonuclease Chain A"/>
    <property type="match status" value="1"/>
</dbReference>
<organism evidence="2 3">
    <name type="scientific">Rhizophlyctis rosea</name>
    <dbReference type="NCBI Taxonomy" id="64517"/>
    <lineage>
        <taxon>Eukaryota</taxon>
        <taxon>Fungi</taxon>
        <taxon>Fungi incertae sedis</taxon>
        <taxon>Chytridiomycota</taxon>
        <taxon>Chytridiomycota incertae sedis</taxon>
        <taxon>Chytridiomycetes</taxon>
        <taxon>Rhizophlyctidales</taxon>
        <taxon>Rhizophlyctidaceae</taxon>
        <taxon>Rhizophlyctis</taxon>
    </lineage>
</organism>
<feature type="compositionally biased region" description="Basic and acidic residues" evidence="1">
    <location>
        <begin position="96"/>
        <end position="105"/>
    </location>
</feature>
<feature type="region of interest" description="Disordered" evidence="1">
    <location>
        <begin position="87"/>
        <end position="116"/>
    </location>
</feature>